<gene>
    <name evidence="16" type="ORF">J8273_4242</name>
</gene>
<dbReference type="SUPFAM" id="SSF69593">
    <property type="entry name" value="Glycerol-3-phosphate (1)-acyltransferase"/>
    <property type="match status" value="1"/>
</dbReference>
<keyword evidence="9 14" id="KW-0472">Membrane</keyword>
<keyword evidence="6 14" id="KW-0812">Transmembrane</keyword>
<keyword evidence="8" id="KW-0443">Lipid metabolism</keyword>
<evidence type="ECO:0000256" key="10">
    <source>
        <dbReference type="ARBA" id="ARBA00023209"/>
    </source>
</evidence>
<dbReference type="GO" id="GO:0008654">
    <property type="term" value="P:phospholipid biosynthetic process"/>
    <property type="evidence" value="ECO:0007669"/>
    <property type="project" value="UniProtKB-KW"/>
</dbReference>
<keyword evidence="4" id="KW-0444">Lipid biosynthesis</keyword>
<evidence type="ECO:0000256" key="6">
    <source>
        <dbReference type="ARBA" id="ARBA00022692"/>
    </source>
</evidence>
<evidence type="ECO:0000256" key="8">
    <source>
        <dbReference type="ARBA" id="ARBA00023098"/>
    </source>
</evidence>
<sequence length="455" mass="51439">MDNEENSASNLADTVIDTDSSNHPMKLSIATQEASISDNSGANSPDGDVSNRTDSSSSLDSTRSSTEQIVRNATYHMLPSSPLGINKGYRMAVTKCIEHEILKKETQREAAAFDLSLASPLATVAALALGTGFNAAQAMVTDDFNSCFMTRTPQQWNWNLYLMPLWLCGMVIRMFLWVIRLSVFLFSAAIFVPSFMAVGLFPLKVAAKHVIQRKMIQMEARVINLTWFAVIKYHGVIPRRRPNQIFVCNHTTLIDFVLLESLMPFATVGQKQGGWIGFIQNRILACMEPLWFDRLVAKQRALLTTQLKERVSDDTKIPILVFPEGVCTNNTSTVQFKRGAFDVPDVEICPIAIKYNNLFCDAYWHVGETFWSYCCRIWYCWCVVVEISFLPPQTRQEGEAVEEFASRVQRLISDKAGLKFTTHNGYMKYFRPNQRFVEARQATLSRVLAELSDLN</sequence>
<feature type="domain" description="Phospholipid/glycerol acyltransferase" evidence="15">
    <location>
        <begin position="244"/>
        <end position="356"/>
    </location>
</feature>
<dbReference type="GO" id="GO:0016020">
    <property type="term" value="C:membrane"/>
    <property type="evidence" value="ECO:0007669"/>
    <property type="project" value="UniProtKB-SubCell"/>
</dbReference>
<evidence type="ECO:0000256" key="1">
    <source>
        <dbReference type="ARBA" id="ARBA00004370"/>
    </source>
</evidence>
<accession>A0A8J6AXT1</accession>
<dbReference type="PANTHER" id="PTHR23063">
    <property type="entry name" value="PHOSPHOLIPID ACYLTRANSFERASE"/>
    <property type="match status" value="1"/>
</dbReference>
<dbReference type="OrthoDB" id="10051137at2759"/>
<evidence type="ECO:0000313" key="16">
    <source>
        <dbReference type="EMBL" id="KAG9394140.1"/>
    </source>
</evidence>
<feature type="compositionally biased region" description="Low complexity" evidence="13">
    <location>
        <begin position="50"/>
        <end position="66"/>
    </location>
</feature>
<organism evidence="16 17">
    <name type="scientific">Carpediemonas membranifera</name>
    <dbReference type="NCBI Taxonomy" id="201153"/>
    <lineage>
        <taxon>Eukaryota</taxon>
        <taxon>Metamonada</taxon>
        <taxon>Carpediemonas-like organisms</taxon>
        <taxon>Carpediemonas</taxon>
    </lineage>
</organism>
<evidence type="ECO:0000256" key="12">
    <source>
        <dbReference type="ARBA" id="ARBA00023315"/>
    </source>
</evidence>
<comment type="similarity">
    <text evidence="3">Belongs to the 1-acyl-sn-glycerol-3-phosphate acyltransferase family.</text>
</comment>
<keyword evidence="11" id="KW-1208">Phospholipid metabolism</keyword>
<dbReference type="AlphaFoldDB" id="A0A8J6AXT1"/>
<dbReference type="Pfam" id="PF01553">
    <property type="entry name" value="Acyltransferase"/>
    <property type="match status" value="1"/>
</dbReference>
<evidence type="ECO:0000256" key="14">
    <source>
        <dbReference type="SAM" id="Phobius"/>
    </source>
</evidence>
<evidence type="ECO:0000313" key="17">
    <source>
        <dbReference type="Proteomes" id="UP000717585"/>
    </source>
</evidence>
<name>A0A8J6AXT1_9EUKA</name>
<evidence type="ECO:0000256" key="7">
    <source>
        <dbReference type="ARBA" id="ARBA00022989"/>
    </source>
</evidence>
<comment type="pathway">
    <text evidence="2">Lipid metabolism.</text>
</comment>
<evidence type="ECO:0000256" key="4">
    <source>
        <dbReference type="ARBA" id="ARBA00022516"/>
    </source>
</evidence>
<evidence type="ECO:0000256" key="5">
    <source>
        <dbReference type="ARBA" id="ARBA00022679"/>
    </source>
</evidence>
<evidence type="ECO:0000256" key="13">
    <source>
        <dbReference type="SAM" id="MobiDB-lite"/>
    </source>
</evidence>
<dbReference type="CDD" id="cd07991">
    <property type="entry name" value="LPLAT_LPCAT1-like"/>
    <property type="match status" value="1"/>
</dbReference>
<comment type="caution">
    <text evidence="16">The sequence shown here is derived from an EMBL/GenBank/DDBJ whole genome shotgun (WGS) entry which is preliminary data.</text>
</comment>
<proteinExistence type="inferred from homology"/>
<feature type="transmembrane region" description="Helical" evidence="14">
    <location>
        <begin position="158"/>
        <end position="179"/>
    </location>
</feature>
<keyword evidence="7 14" id="KW-1133">Transmembrane helix</keyword>
<dbReference type="GO" id="GO:0019432">
    <property type="term" value="P:triglyceride biosynthetic process"/>
    <property type="evidence" value="ECO:0007669"/>
    <property type="project" value="TreeGrafter"/>
</dbReference>
<keyword evidence="12 16" id="KW-0012">Acyltransferase</keyword>
<dbReference type="PANTHER" id="PTHR23063:SF2">
    <property type="entry name" value="GLYCEROL-3-PHOSPHATE ACYLTRANSFERASE 4, ISOFORM D-RELATED"/>
    <property type="match status" value="1"/>
</dbReference>
<keyword evidence="10" id="KW-0594">Phospholipid biosynthesis</keyword>
<dbReference type="InterPro" id="IPR002123">
    <property type="entry name" value="Plipid/glycerol_acylTrfase"/>
</dbReference>
<evidence type="ECO:0000256" key="9">
    <source>
        <dbReference type="ARBA" id="ARBA00023136"/>
    </source>
</evidence>
<protein>
    <submittedName>
        <fullName evidence="16">Acyltransferase</fullName>
    </submittedName>
</protein>
<feature type="transmembrane region" description="Helical" evidence="14">
    <location>
        <begin position="185"/>
        <end position="207"/>
    </location>
</feature>
<reference evidence="16" key="1">
    <citation type="submission" date="2021-05" db="EMBL/GenBank/DDBJ databases">
        <title>A free-living protist that lacks canonical eukaryotic 1 DNA replication and segregation systems.</title>
        <authorList>
            <person name="Salas-Leiva D.E."/>
            <person name="Tromer E.C."/>
            <person name="Curtis B.A."/>
            <person name="Jerlstrom-Hultqvist J."/>
            <person name="Kolisko M."/>
            <person name="Yi Z."/>
            <person name="Salas-Leiva J.S."/>
            <person name="Gallot-Lavallee L."/>
            <person name="Kops G.J.P.L."/>
            <person name="Archibald J.M."/>
            <person name="Simpson A.G.B."/>
            <person name="Roger A.J."/>
        </authorList>
    </citation>
    <scope>NUCLEOTIDE SEQUENCE</scope>
    <source>
        <strain evidence="16">BICM</strain>
    </source>
</reference>
<dbReference type="SMART" id="SM00563">
    <property type="entry name" value="PlsC"/>
    <property type="match status" value="1"/>
</dbReference>
<feature type="region of interest" description="Disordered" evidence="13">
    <location>
        <begin position="1"/>
        <end position="66"/>
    </location>
</feature>
<evidence type="ECO:0000256" key="11">
    <source>
        <dbReference type="ARBA" id="ARBA00023264"/>
    </source>
</evidence>
<comment type="subcellular location">
    <subcellularLocation>
        <location evidence="1">Membrane</location>
    </subcellularLocation>
</comment>
<dbReference type="InterPro" id="IPR045252">
    <property type="entry name" value="LPCAT1-like"/>
</dbReference>
<dbReference type="EMBL" id="JAHDYR010000016">
    <property type="protein sequence ID" value="KAG9394140.1"/>
    <property type="molecule type" value="Genomic_DNA"/>
</dbReference>
<feature type="compositionally biased region" description="Polar residues" evidence="13">
    <location>
        <begin position="1"/>
        <end position="43"/>
    </location>
</feature>
<dbReference type="Proteomes" id="UP000717585">
    <property type="component" value="Unassembled WGS sequence"/>
</dbReference>
<dbReference type="GO" id="GO:0004366">
    <property type="term" value="F:glycerol-3-phosphate O-acyltransferase activity"/>
    <property type="evidence" value="ECO:0007669"/>
    <property type="project" value="TreeGrafter"/>
</dbReference>
<evidence type="ECO:0000256" key="3">
    <source>
        <dbReference type="ARBA" id="ARBA00008655"/>
    </source>
</evidence>
<dbReference type="GO" id="GO:0005783">
    <property type="term" value="C:endoplasmic reticulum"/>
    <property type="evidence" value="ECO:0007669"/>
    <property type="project" value="TreeGrafter"/>
</dbReference>
<evidence type="ECO:0000259" key="15">
    <source>
        <dbReference type="SMART" id="SM00563"/>
    </source>
</evidence>
<evidence type="ECO:0000256" key="2">
    <source>
        <dbReference type="ARBA" id="ARBA00005189"/>
    </source>
</evidence>
<keyword evidence="17" id="KW-1185">Reference proteome</keyword>
<keyword evidence="5" id="KW-0808">Transferase</keyword>